<accession>A0A197JIM1</accession>
<dbReference type="Proteomes" id="UP000078512">
    <property type="component" value="Unassembled WGS sequence"/>
</dbReference>
<sequence length="59" mass="6578">MTHYIASCHELHTTSINLPCQHFQRRVQIDYHRPISAPAPAPVPALFLSLAPPLFSTSP</sequence>
<protein>
    <submittedName>
        <fullName evidence="1">Uncharacterized protein</fullName>
    </submittedName>
</protein>
<evidence type="ECO:0000313" key="1">
    <source>
        <dbReference type="EMBL" id="OAQ24828.1"/>
    </source>
</evidence>
<reference evidence="1 2" key="1">
    <citation type="submission" date="2016-05" db="EMBL/GenBank/DDBJ databases">
        <title>Genome sequencing reveals origins of a unique bacterial endosymbiosis in the earliest lineages of terrestrial Fungi.</title>
        <authorList>
            <consortium name="DOE Joint Genome Institute"/>
            <person name="Uehling J."/>
            <person name="Gryganskyi A."/>
            <person name="Hameed K."/>
            <person name="Tschaplinski T."/>
            <person name="Misztal P."/>
            <person name="Wu S."/>
            <person name="Desiro A."/>
            <person name="Vande Pol N."/>
            <person name="Du Z.-Y."/>
            <person name="Zienkiewicz A."/>
            <person name="Zienkiewicz K."/>
            <person name="Morin E."/>
            <person name="Tisserant E."/>
            <person name="Splivallo R."/>
            <person name="Hainaut M."/>
            <person name="Henrissat B."/>
            <person name="Ohm R."/>
            <person name="Kuo A."/>
            <person name="Yan J."/>
            <person name="Lipzen A."/>
            <person name="Nolan M."/>
            <person name="Labutti K."/>
            <person name="Barry K."/>
            <person name="Goldstein A."/>
            <person name="Labbe J."/>
            <person name="Schadt C."/>
            <person name="Tuskan G."/>
            <person name="Grigoriev I."/>
            <person name="Martin F."/>
            <person name="Vilgalys R."/>
            <person name="Bonito G."/>
        </authorList>
    </citation>
    <scope>NUCLEOTIDE SEQUENCE [LARGE SCALE GENOMIC DNA]</scope>
    <source>
        <strain evidence="1 2">AG-77</strain>
    </source>
</reference>
<organism evidence="1 2">
    <name type="scientific">Linnemannia elongata AG-77</name>
    <dbReference type="NCBI Taxonomy" id="1314771"/>
    <lineage>
        <taxon>Eukaryota</taxon>
        <taxon>Fungi</taxon>
        <taxon>Fungi incertae sedis</taxon>
        <taxon>Mucoromycota</taxon>
        <taxon>Mortierellomycotina</taxon>
        <taxon>Mortierellomycetes</taxon>
        <taxon>Mortierellales</taxon>
        <taxon>Mortierellaceae</taxon>
        <taxon>Linnemannia</taxon>
    </lineage>
</organism>
<proteinExistence type="predicted"/>
<gene>
    <name evidence="1" type="ORF">K457DRAFT_802423</name>
</gene>
<dbReference type="AlphaFoldDB" id="A0A197JIM1"/>
<evidence type="ECO:0000313" key="2">
    <source>
        <dbReference type="Proteomes" id="UP000078512"/>
    </source>
</evidence>
<name>A0A197JIM1_9FUNG</name>
<dbReference type="EMBL" id="KV442087">
    <property type="protein sequence ID" value="OAQ24828.1"/>
    <property type="molecule type" value="Genomic_DNA"/>
</dbReference>
<keyword evidence="2" id="KW-1185">Reference proteome</keyword>